<evidence type="ECO:0000256" key="1">
    <source>
        <dbReference type="SAM" id="MobiDB-lite"/>
    </source>
</evidence>
<gene>
    <name evidence="2" type="ORF">OM076_16755</name>
</gene>
<organism evidence="2 3">
    <name type="scientific">Solirubrobacter ginsenosidimutans</name>
    <dbReference type="NCBI Taxonomy" id="490573"/>
    <lineage>
        <taxon>Bacteria</taxon>
        <taxon>Bacillati</taxon>
        <taxon>Actinomycetota</taxon>
        <taxon>Thermoleophilia</taxon>
        <taxon>Solirubrobacterales</taxon>
        <taxon>Solirubrobacteraceae</taxon>
        <taxon>Solirubrobacter</taxon>
    </lineage>
</organism>
<dbReference type="AlphaFoldDB" id="A0A9X3S266"/>
<reference evidence="2" key="1">
    <citation type="submission" date="2022-10" db="EMBL/GenBank/DDBJ databases">
        <title>The WGS of Solirubrobacter ginsenosidimutans DSM 21036.</title>
        <authorList>
            <person name="Jiang Z."/>
        </authorList>
    </citation>
    <scope>NUCLEOTIDE SEQUENCE</scope>
    <source>
        <strain evidence="2">DSM 21036</strain>
    </source>
</reference>
<evidence type="ECO:0000313" key="2">
    <source>
        <dbReference type="EMBL" id="MDA0161927.1"/>
    </source>
</evidence>
<protein>
    <submittedName>
        <fullName evidence="2">Uncharacterized protein</fullName>
    </submittedName>
</protein>
<sequence length="61" mass="7272">MADPETKELQLEQVQRELAERKQADEADLPPEERTHERRADKHEYLREKLAERARSEDENG</sequence>
<keyword evidence="3" id="KW-1185">Reference proteome</keyword>
<comment type="caution">
    <text evidence="2">The sequence shown here is derived from an EMBL/GenBank/DDBJ whole genome shotgun (WGS) entry which is preliminary data.</text>
</comment>
<proteinExistence type="predicted"/>
<dbReference type="RefSeq" id="WP_270041160.1">
    <property type="nucleotide sequence ID" value="NZ_JAPDOD010000015.1"/>
</dbReference>
<name>A0A9X3S266_9ACTN</name>
<evidence type="ECO:0000313" key="3">
    <source>
        <dbReference type="Proteomes" id="UP001149140"/>
    </source>
</evidence>
<dbReference type="Proteomes" id="UP001149140">
    <property type="component" value="Unassembled WGS sequence"/>
</dbReference>
<dbReference type="EMBL" id="JAPDOD010000015">
    <property type="protein sequence ID" value="MDA0161927.1"/>
    <property type="molecule type" value="Genomic_DNA"/>
</dbReference>
<feature type="region of interest" description="Disordered" evidence="1">
    <location>
        <begin position="17"/>
        <end position="61"/>
    </location>
</feature>
<accession>A0A9X3S266</accession>